<feature type="domain" description="Cytochrome c" evidence="11">
    <location>
        <begin position="128"/>
        <end position="216"/>
    </location>
</feature>
<keyword evidence="5" id="KW-0574">Periplasm</keyword>
<feature type="binding site" description="covalent" evidence="8">
    <location>
        <position position="149"/>
    </location>
    <ligand>
        <name>heme c</name>
        <dbReference type="ChEBI" id="CHEBI:61717"/>
        <label>2</label>
    </ligand>
</feature>
<feature type="binding site" description="axial binding residue" evidence="9">
    <location>
        <position position="153"/>
    </location>
    <ligand>
        <name>heme c</name>
        <dbReference type="ChEBI" id="CHEBI:61717"/>
        <label>2</label>
    </ligand>
    <ligandPart>
        <name>Fe</name>
        <dbReference type="ChEBI" id="CHEBI:18248"/>
    </ligandPart>
</feature>
<keyword evidence="7 9" id="KW-0408">Iron</keyword>
<dbReference type="Proteomes" id="UP000243416">
    <property type="component" value="Unassembled WGS sequence"/>
</dbReference>
<evidence type="ECO:0000313" key="12">
    <source>
        <dbReference type="EMBL" id="KYC29145.1"/>
    </source>
</evidence>
<dbReference type="Pfam" id="PF00034">
    <property type="entry name" value="Cytochrom_C"/>
    <property type="match status" value="1"/>
</dbReference>
<dbReference type="GO" id="GO:0020037">
    <property type="term" value="F:heme binding"/>
    <property type="evidence" value="ECO:0007669"/>
    <property type="project" value="InterPro"/>
</dbReference>
<evidence type="ECO:0000256" key="7">
    <source>
        <dbReference type="ARBA" id="ARBA00023004"/>
    </source>
</evidence>
<dbReference type="GO" id="GO:0009055">
    <property type="term" value="F:electron transfer activity"/>
    <property type="evidence" value="ECO:0007669"/>
    <property type="project" value="InterPro"/>
</dbReference>
<evidence type="ECO:0000313" key="13">
    <source>
        <dbReference type="Proteomes" id="UP000243416"/>
    </source>
</evidence>
<keyword evidence="6" id="KW-0249">Electron transport</keyword>
<comment type="subcellular location">
    <subcellularLocation>
        <location evidence="1">Periplasm</location>
    </subcellularLocation>
</comment>
<evidence type="ECO:0000256" key="3">
    <source>
        <dbReference type="ARBA" id="ARBA00022617"/>
    </source>
</evidence>
<evidence type="ECO:0000256" key="4">
    <source>
        <dbReference type="ARBA" id="ARBA00022723"/>
    </source>
</evidence>
<feature type="binding site" description="covalent" evidence="8">
    <location>
        <position position="152"/>
    </location>
    <ligand>
        <name>heme c</name>
        <dbReference type="ChEBI" id="CHEBI:61717"/>
        <label>2</label>
    </ligand>
</feature>
<dbReference type="InterPro" id="IPR009056">
    <property type="entry name" value="Cyt_c-like_dom"/>
</dbReference>
<accession>A0A656Z9K8</accession>
<evidence type="ECO:0000256" key="10">
    <source>
        <dbReference type="SAM" id="SignalP"/>
    </source>
</evidence>
<dbReference type="PIRSF" id="PIRSF000005">
    <property type="entry name" value="Cytochrome_c4"/>
    <property type="match status" value="1"/>
</dbReference>
<dbReference type="PANTHER" id="PTHR33751:SF9">
    <property type="entry name" value="CYTOCHROME C4"/>
    <property type="match status" value="1"/>
</dbReference>
<dbReference type="GO" id="GO:0042597">
    <property type="term" value="C:periplasmic space"/>
    <property type="evidence" value="ECO:0007669"/>
    <property type="project" value="UniProtKB-SubCell"/>
</dbReference>
<dbReference type="PROSITE" id="PS51007">
    <property type="entry name" value="CYTC"/>
    <property type="match status" value="2"/>
</dbReference>
<dbReference type="InterPro" id="IPR050597">
    <property type="entry name" value="Cytochrome_c_Oxidase_Subunit"/>
</dbReference>
<feature type="binding site" description="axial binding residue" evidence="9">
    <location>
        <position position="95"/>
    </location>
    <ligand>
        <name>heme c</name>
        <dbReference type="ChEBI" id="CHEBI:61717"/>
        <label>1</label>
    </ligand>
    <ligandPart>
        <name>Fe</name>
        <dbReference type="ChEBI" id="CHEBI:18248"/>
    </ligandPart>
</feature>
<evidence type="ECO:0000256" key="9">
    <source>
        <dbReference type="PIRSR" id="PIRSR000005-2"/>
    </source>
</evidence>
<keyword evidence="10" id="KW-0732">Signal</keyword>
<organism evidence="12 13">
    <name type="scientific">Sterolibacterium denitrificans</name>
    <dbReference type="NCBI Taxonomy" id="157592"/>
    <lineage>
        <taxon>Bacteria</taxon>
        <taxon>Pseudomonadati</taxon>
        <taxon>Pseudomonadota</taxon>
        <taxon>Betaproteobacteria</taxon>
        <taxon>Nitrosomonadales</taxon>
        <taxon>Sterolibacteriaceae</taxon>
        <taxon>Sterolibacterium</taxon>
    </lineage>
</organism>
<dbReference type="Pfam" id="PF13442">
    <property type="entry name" value="Cytochrome_CBB3"/>
    <property type="match status" value="1"/>
</dbReference>
<comment type="caution">
    <text evidence="12">The sequence shown here is derived from an EMBL/GenBank/DDBJ whole genome shotgun (WGS) entry which is preliminary data.</text>
</comment>
<evidence type="ECO:0000256" key="8">
    <source>
        <dbReference type="PIRSR" id="PIRSR000005-1"/>
    </source>
</evidence>
<keyword evidence="2" id="KW-0813">Transport</keyword>
<protein>
    <submittedName>
        <fullName evidence="12">Cytochrome c, class I</fullName>
    </submittedName>
</protein>
<evidence type="ECO:0000256" key="2">
    <source>
        <dbReference type="ARBA" id="ARBA00022448"/>
    </source>
</evidence>
<evidence type="ECO:0000259" key="11">
    <source>
        <dbReference type="PROSITE" id="PS51007"/>
    </source>
</evidence>
<feature type="domain" description="Cytochrome c" evidence="11">
    <location>
        <begin position="33"/>
        <end position="118"/>
    </location>
</feature>
<evidence type="ECO:0000256" key="6">
    <source>
        <dbReference type="ARBA" id="ARBA00022982"/>
    </source>
</evidence>
<proteinExistence type="predicted"/>
<sequence>MSRIAMNPYLLRLLLTSALLWLAAPAAIAADTATAAAEPPLRSVAEIVGGRCALCHGANGESASAIYPRLAAQHPEYLAKQLRDFRDGRRKSDTMSDMARDLRDEEITALAAFFSSKPAAARQRGDQELAAVGRYLFTKGNRWSGVPACTSCHGADGHGTAELPRLAGQHPAYIETQLKDFNERQRNNDNAIMHSIAAKLTEMEVNALSIYIGSLQ</sequence>
<dbReference type="PANTHER" id="PTHR33751">
    <property type="entry name" value="CBB3-TYPE CYTOCHROME C OXIDASE SUBUNIT FIXP"/>
    <property type="match status" value="1"/>
</dbReference>
<dbReference type="AlphaFoldDB" id="A0A656Z9K8"/>
<keyword evidence="13" id="KW-1185">Reference proteome</keyword>
<evidence type="ECO:0000256" key="1">
    <source>
        <dbReference type="ARBA" id="ARBA00004418"/>
    </source>
</evidence>
<reference evidence="12 13" key="1">
    <citation type="journal article" date="2016" name="ISME J.">
        <title>Integrated multi-omics analyses reveal the biochemical mechanisms and phylogenetic relevance of anaerobic androgen biodegradation in the environment.</title>
        <authorList>
            <person name="Yang F.C."/>
            <person name="Chen Y.L."/>
            <person name="Tang S.L."/>
            <person name="Yu C.P."/>
            <person name="Wang P.H."/>
            <person name="Ismail W."/>
            <person name="Wang C.H."/>
            <person name="Ding J.Y."/>
            <person name="Yang C.Y."/>
            <person name="Yang C.Y."/>
            <person name="Chiang Y.R."/>
        </authorList>
    </citation>
    <scope>NUCLEOTIDE SEQUENCE [LARGE SCALE GENOMIC DNA]</scope>
    <source>
        <strain evidence="12 13">DSM 13999</strain>
    </source>
</reference>
<dbReference type="SUPFAM" id="SSF46626">
    <property type="entry name" value="Cytochrome c"/>
    <property type="match status" value="2"/>
</dbReference>
<feature type="binding site" description="covalent" evidence="8">
    <location>
        <position position="52"/>
    </location>
    <ligand>
        <name>heme c</name>
        <dbReference type="ChEBI" id="CHEBI:61717"/>
        <label>1</label>
    </ligand>
</feature>
<dbReference type="InterPro" id="IPR024167">
    <property type="entry name" value="Cytochrome_c4-like"/>
</dbReference>
<dbReference type="InterPro" id="IPR036909">
    <property type="entry name" value="Cyt_c-like_dom_sf"/>
</dbReference>
<dbReference type="Gene3D" id="1.10.760.10">
    <property type="entry name" value="Cytochrome c-like domain"/>
    <property type="match status" value="2"/>
</dbReference>
<name>A0A656Z9K8_9PROT</name>
<feature type="binding site" description="covalent" evidence="8">
    <location>
        <position position="55"/>
    </location>
    <ligand>
        <name>heme c</name>
        <dbReference type="ChEBI" id="CHEBI:61717"/>
        <label>1</label>
    </ligand>
</feature>
<dbReference type="GO" id="GO:0005506">
    <property type="term" value="F:iron ion binding"/>
    <property type="evidence" value="ECO:0007669"/>
    <property type="project" value="InterPro"/>
</dbReference>
<dbReference type="EMBL" id="LFZK01000001">
    <property type="protein sequence ID" value="KYC29145.1"/>
    <property type="molecule type" value="Genomic_DNA"/>
</dbReference>
<keyword evidence="3 8" id="KW-0349">Heme</keyword>
<evidence type="ECO:0000256" key="5">
    <source>
        <dbReference type="ARBA" id="ARBA00022764"/>
    </source>
</evidence>
<gene>
    <name evidence="12" type="ORF">ACY05_00795</name>
</gene>
<feature type="binding site" description="axial binding residue" evidence="9">
    <location>
        <position position="193"/>
    </location>
    <ligand>
        <name>heme c</name>
        <dbReference type="ChEBI" id="CHEBI:61717"/>
        <label>2</label>
    </ligand>
    <ligandPart>
        <name>Fe</name>
        <dbReference type="ChEBI" id="CHEBI:18248"/>
    </ligandPart>
</feature>
<feature type="signal peptide" evidence="10">
    <location>
        <begin position="1"/>
        <end position="29"/>
    </location>
</feature>
<comment type="PTM">
    <text evidence="8">Binds 2 heme c groups covalently per subunit.</text>
</comment>
<feature type="chain" id="PRO_5024986461" evidence="10">
    <location>
        <begin position="30"/>
        <end position="216"/>
    </location>
</feature>
<keyword evidence="4 9" id="KW-0479">Metal-binding</keyword>
<feature type="binding site" description="axial binding residue" evidence="9">
    <location>
        <position position="56"/>
    </location>
    <ligand>
        <name>heme c</name>
        <dbReference type="ChEBI" id="CHEBI:61717"/>
        <label>1</label>
    </ligand>
    <ligandPart>
        <name>Fe</name>
        <dbReference type="ChEBI" id="CHEBI:18248"/>
    </ligandPart>
</feature>